<name>A0A081RQD1_9ARCH</name>
<evidence type="ECO:0000256" key="1">
    <source>
        <dbReference type="SAM" id="MobiDB-lite"/>
    </source>
</evidence>
<dbReference type="NCBIfam" id="TIGR00481">
    <property type="entry name" value="YbhB/YbcL family Raf kinase inhibitor-like protein"/>
    <property type="match status" value="1"/>
</dbReference>
<keyword evidence="3" id="KW-1185">Reference proteome</keyword>
<proteinExistence type="predicted"/>
<dbReference type="EMBL" id="JOKN01000001">
    <property type="protein sequence ID" value="KEQ57404.1"/>
    <property type="molecule type" value="Genomic_DNA"/>
</dbReference>
<dbReference type="InterPro" id="IPR036610">
    <property type="entry name" value="PEBP-like_sf"/>
</dbReference>
<evidence type="ECO:0000313" key="3">
    <source>
        <dbReference type="Proteomes" id="UP000028059"/>
    </source>
</evidence>
<organism evidence="2 3">
    <name type="scientific">Marine Group I thaumarchaeote SCGC AAA799-N04</name>
    <dbReference type="NCBI Taxonomy" id="1502293"/>
    <lineage>
        <taxon>Archaea</taxon>
        <taxon>Nitrososphaerota</taxon>
        <taxon>Marine Group I</taxon>
    </lineage>
</organism>
<dbReference type="Proteomes" id="UP000028059">
    <property type="component" value="Unassembled WGS sequence"/>
</dbReference>
<reference evidence="2 3" key="1">
    <citation type="submission" date="2014-06" db="EMBL/GenBank/DDBJ databases">
        <authorList>
            <person name="Ngugi D.K."/>
            <person name="Blom J."/>
            <person name="Alam I."/>
            <person name="Rashid M."/>
            <person name="Ba Alawi W."/>
            <person name="Zhang G."/>
            <person name="Hikmawan T."/>
            <person name="Guan Y."/>
            <person name="Antunes A."/>
            <person name="Siam R."/>
            <person name="ElDorry H."/>
            <person name="Bajic V."/>
            <person name="Stingl U."/>
        </authorList>
    </citation>
    <scope>NUCLEOTIDE SEQUENCE [LARGE SCALE GENOMIC DNA]</scope>
    <source>
        <strain evidence="2">SCGC AAA799-N04</strain>
    </source>
</reference>
<evidence type="ECO:0000313" key="2">
    <source>
        <dbReference type="EMBL" id="KEQ57404.1"/>
    </source>
</evidence>
<accession>A0A081RQD1</accession>
<dbReference type="AlphaFoldDB" id="A0A081RQD1"/>
<dbReference type="Gene3D" id="3.90.280.10">
    <property type="entry name" value="PEBP-like"/>
    <property type="match status" value="1"/>
</dbReference>
<dbReference type="SUPFAM" id="SSF49777">
    <property type="entry name" value="PEBP-like"/>
    <property type="match status" value="1"/>
</dbReference>
<dbReference type="CDD" id="cd00865">
    <property type="entry name" value="PEBP_bact_arch"/>
    <property type="match status" value="1"/>
</dbReference>
<comment type="caution">
    <text evidence="2">The sequence shown here is derived from an EMBL/GenBank/DDBJ whole genome shotgun (WGS) entry which is preliminary data.</text>
</comment>
<dbReference type="PANTHER" id="PTHR30289:SF1">
    <property type="entry name" value="PEBP (PHOSPHATIDYLETHANOLAMINE-BINDING PROTEIN) FAMILY PROTEIN"/>
    <property type="match status" value="1"/>
</dbReference>
<feature type="region of interest" description="Disordered" evidence="1">
    <location>
        <begin position="77"/>
        <end position="96"/>
    </location>
</feature>
<dbReference type="InterPro" id="IPR008914">
    <property type="entry name" value="PEBP"/>
</dbReference>
<dbReference type="PATRIC" id="fig|1502293.3.peg.82"/>
<gene>
    <name evidence="2" type="ORF">AAA799N04_00086</name>
</gene>
<dbReference type="InterPro" id="IPR005247">
    <property type="entry name" value="YbhB_YbcL/LppC-like"/>
</dbReference>
<protein>
    <submittedName>
        <fullName evidence="2">PEBP family protein</fullName>
    </submittedName>
</protein>
<dbReference type="Pfam" id="PF01161">
    <property type="entry name" value="PBP"/>
    <property type="match status" value="1"/>
</dbReference>
<dbReference type="PANTHER" id="PTHR30289">
    <property type="entry name" value="UNCHARACTERIZED PROTEIN YBCL-RELATED"/>
    <property type="match status" value="1"/>
</dbReference>
<sequence length="149" mass="16438">MKLESSSFENGGTIPKQFGYKNGNVSPSLIISDIPESTKSLALIMDDPDAMGAVGKVWVHWVLWNIPKEIKKIDENSIPENSVEGETDFGEIGYGGPAPPDKEHTYIFKLYALDTILELGKGSTKKDLENSLKEHIIDETKLTGKYAPQ</sequence>